<dbReference type="Gene3D" id="2.60.40.790">
    <property type="match status" value="1"/>
</dbReference>
<dbReference type="AlphaFoldDB" id="A0A151PE93"/>
<dbReference type="STRING" id="8496.A0A151PE93"/>
<proteinExistence type="predicted"/>
<evidence type="ECO:0000313" key="2">
    <source>
        <dbReference type="EMBL" id="KYO47264.1"/>
    </source>
</evidence>
<name>A0A151PE93_ALLMI</name>
<dbReference type="SUPFAM" id="SSF49764">
    <property type="entry name" value="HSP20-like chaperones"/>
    <property type="match status" value="1"/>
</dbReference>
<dbReference type="Proteomes" id="UP000050525">
    <property type="component" value="Unassembled WGS sequence"/>
</dbReference>
<feature type="compositionally biased region" description="Basic and acidic residues" evidence="1">
    <location>
        <begin position="203"/>
        <end position="213"/>
    </location>
</feature>
<reference evidence="2 3" key="1">
    <citation type="journal article" date="2012" name="Genome Biol.">
        <title>Sequencing three crocodilian genomes to illuminate the evolution of archosaurs and amniotes.</title>
        <authorList>
            <person name="St John J.A."/>
            <person name="Braun E.L."/>
            <person name="Isberg S.R."/>
            <person name="Miles L.G."/>
            <person name="Chong A.Y."/>
            <person name="Gongora J."/>
            <person name="Dalzell P."/>
            <person name="Moran C."/>
            <person name="Bed'hom B."/>
            <person name="Abzhanov A."/>
            <person name="Burgess S.C."/>
            <person name="Cooksey A.M."/>
            <person name="Castoe T.A."/>
            <person name="Crawford N.G."/>
            <person name="Densmore L.D."/>
            <person name="Drew J.C."/>
            <person name="Edwards S.V."/>
            <person name="Faircloth B.C."/>
            <person name="Fujita M.K."/>
            <person name="Greenwold M.J."/>
            <person name="Hoffmann F.G."/>
            <person name="Howard J.M."/>
            <person name="Iguchi T."/>
            <person name="Janes D.E."/>
            <person name="Khan S.Y."/>
            <person name="Kohno S."/>
            <person name="de Koning A.J."/>
            <person name="Lance S.L."/>
            <person name="McCarthy F.M."/>
            <person name="McCormack J.E."/>
            <person name="Merchant M.E."/>
            <person name="Peterson D.G."/>
            <person name="Pollock D.D."/>
            <person name="Pourmand N."/>
            <person name="Raney B.J."/>
            <person name="Roessler K.A."/>
            <person name="Sanford J.R."/>
            <person name="Sawyer R.H."/>
            <person name="Schmidt C.J."/>
            <person name="Triplett E.W."/>
            <person name="Tuberville T.D."/>
            <person name="Venegas-Anaya M."/>
            <person name="Howard J.T."/>
            <person name="Jarvis E.D."/>
            <person name="Guillette L.J.Jr."/>
            <person name="Glenn T.C."/>
            <person name="Green R.E."/>
            <person name="Ray D.A."/>
        </authorList>
    </citation>
    <scope>NUCLEOTIDE SEQUENCE [LARGE SCALE GENOMIC DNA]</scope>
    <source>
        <strain evidence="2">KSC_2009_1</strain>
    </source>
</reference>
<feature type="region of interest" description="Disordered" evidence="1">
    <location>
        <begin position="164"/>
        <end position="225"/>
    </location>
</feature>
<evidence type="ECO:0000256" key="1">
    <source>
        <dbReference type="SAM" id="MobiDB-lite"/>
    </source>
</evidence>
<accession>A0A151PE93</accession>
<protein>
    <submittedName>
        <fullName evidence="2">Protein kintoun</fullName>
    </submittedName>
</protein>
<keyword evidence="3" id="KW-1185">Reference proteome</keyword>
<comment type="caution">
    <text evidence="2">The sequence shown here is derived from an EMBL/GenBank/DDBJ whole genome shotgun (WGS) entry which is preliminary data.</text>
</comment>
<dbReference type="InterPro" id="IPR008978">
    <property type="entry name" value="HSP20-like_chaperone"/>
</dbReference>
<sequence>MATSSMTPPVCPPFQCTQDEESLTLLVQVPGIQPQSVNGEVGTNHYRLSFSTKDTASYSFFLQFPFENKLTAPETGVNVSPNNAVIGLAKSPESTGLWKKLSFGLNSHTLQERWFVSEENVDEFLGSILSSSFSKQSALETQPLIEILNVTEDNSQIRLKPQAVAHSELGGKEQTVNNTGEEPVERGNGNCLQTKTETNRAAADTHTKEHATETDSASGPSRAAAETMAKAGCSSSHYLQQDSAEMSVAIPVKAQRHKPELALTLSTEQCTASLDHAKQESLPLEKETNIREKEAVTGSEPGAESQHNPDHRPASPVIKEINTQDGSMQIIRDHTTRCAVVFQNSALYELD</sequence>
<evidence type="ECO:0000313" key="3">
    <source>
        <dbReference type="Proteomes" id="UP000050525"/>
    </source>
</evidence>
<gene>
    <name evidence="2" type="primary">DNAAF2</name>
    <name evidence="2" type="ORF">Y1Q_0019972</name>
</gene>
<dbReference type="eggNOG" id="KOG4356">
    <property type="taxonomic scope" value="Eukaryota"/>
</dbReference>
<organism evidence="2 3">
    <name type="scientific">Alligator mississippiensis</name>
    <name type="common">American alligator</name>
    <dbReference type="NCBI Taxonomy" id="8496"/>
    <lineage>
        <taxon>Eukaryota</taxon>
        <taxon>Metazoa</taxon>
        <taxon>Chordata</taxon>
        <taxon>Craniata</taxon>
        <taxon>Vertebrata</taxon>
        <taxon>Euteleostomi</taxon>
        <taxon>Archelosauria</taxon>
        <taxon>Archosauria</taxon>
        <taxon>Crocodylia</taxon>
        <taxon>Alligatoridae</taxon>
        <taxon>Alligatorinae</taxon>
        <taxon>Alligator</taxon>
    </lineage>
</organism>
<feature type="region of interest" description="Disordered" evidence="1">
    <location>
        <begin position="293"/>
        <end position="317"/>
    </location>
</feature>
<dbReference type="EMBL" id="AKHW03000474">
    <property type="protein sequence ID" value="KYO47264.1"/>
    <property type="molecule type" value="Genomic_DNA"/>
</dbReference>